<dbReference type="Proteomes" id="UP001139311">
    <property type="component" value="Unassembled WGS sequence"/>
</dbReference>
<dbReference type="RefSeq" id="WP_226614360.1">
    <property type="nucleotide sequence ID" value="NZ_JAJAQI010000098.1"/>
</dbReference>
<protein>
    <submittedName>
        <fullName evidence="1">Uncharacterized protein</fullName>
    </submittedName>
</protein>
<accession>A0A9X1LDQ4</accession>
<dbReference type="EMBL" id="JAJAQI010000098">
    <property type="protein sequence ID" value="MCB4825443.1"/>
    <property type="molecule type" value="Genomic_DNA"/>
</dbReference>
<reference evidence="1" key="1">
    <citation type="submission" date="2021-10" db="EMBL/GenBank/DDBJ databases">
        <title>Roseicella aerolatum sp. nov., isolated from aerosols of e-waste dismantling site.</title>
        <authorList>
            <person name="Qin T."/>
        </authorList>
    </citation>
    <scope>NUCLEOTIDE SEQUENCE</scope>
    <source>
        <strain evidence="1">GB24</strain>
    </source>
</reference>
<proteinExistence type="predicted"/>
<gene>
    <name evidence="1" type="ORF">LHA35_27415</name>
</gene>
<organism evidence="1 2">
    <name type="scientific">Roseicella aerolata</name>
    <dbReference type="NCBI Taxonomy" id="2883479"/>
    <lineage>
        <taxon>Bacteria</taxon>
        <taxon>Pseudomonadati</taxon>
        <taxon>Pseudomonadota</taxon>
        <taxon>Alphaproteobacteria</taxon>
        <taxon>Acetobacterales</taxon>
        <taxon>Roseomonadaceae</taxon>
        <taxon>Roseicella</taxon>
    </lineage>
</organism>
<dbReference type="AlphaFoldDB" id="A0A9X1LDQ4"/>
<comment type="caution">
    <text evidence="1">The sequence shown here is derived from an EMBL/GenBank/DDBJ whole genome shotgun (WGS) entry which is preliminary data.</text>
</comment>
<name>A0A9X1LDQ4_9PROT</name>
<evidence type="ECO:0000313" key="1">
    <source>
        <dbReference type="EMBL" id="MCB4825443.1"/>
    </source>
</evidence>
<evidence type="ECO:0000313" key="2">
    <source>
        <dbReference type="Proteomes" id="UP001139311"/>
    </source>
</evidence>
<sequence length="51" mass="5909">MVLSGVGLPMMHTETNLREGPRTDEAVFWLWKQWTNVLRLHNDDVPIVGFT</sequence>
<keyword evidence="2" id="KW-1185">Reference proteome</keyword>